<dbReference type="IntAct" id="Q9W187">
    <property type="interactions" value="2"/>
</dbReference>
<feature type="region of interest" description="Disordered" evidence="1">
    <location>
        <begin position="25"/>
        <end position="204"/>
    </location>
</feature>
<evidence type="ECO:0000313" key="2">
    <source>
        <dbReference type="EMBL" id="AAF47190.2"/>
    </source>
</evidence>
<evidence type="ECO:0000313" key="5">
    <source>
        <dbReference type="Proteomes" id="UP000000803"/>
    </source>
</evidence>
<dbReference type="RefSeq" id="NP_611905.2">
    <property type="nucleotide sequence ID" value="NM_138061.3"/>
</dbReference>
<feature type="compositionally biased region" description="Polar residues" evidence="1">
    <location>
        <begin position="148"/>
        <end position="176"/>
    </location>
</feature>
<dbReference type="InParanoid" id="Q9W187"/>
<gene>
    <name evidence="2" type="primary">Dmel\CG13577</name>
    <name evidence="3" type="synonym">CG13577-RA</name>
    <name evidence="4" type="ORF">CG13577</name>
    <name evidence="2" type="ORF">Dmel_CG13577</name>
</gene>
<reference evidence="2 5" key="2">
    <citation type="journal article" date="2002" name="Genome Biol.">
        <title>Finishing a whole-genome shotgun: release 3 of the Drosophila melanogaster euchromatic genome sequence.</title>
        <authorList>
            <person name="Celniker S.E."/>
            <person name="Wheeler D.A."/>
            <person name="Kronmiller B."/>
            <person name="Carlson J.W."/>
            <person name="Halpern A."/>
            <person name="Patel S."/>
            <person name="Adams M."/>
            <person name="Champe M."/>
            <person name="Dugan S.P."/>
            <person name="Frise E."/>
            <person name="Hodgson A."/>
            <person name="George R.A."/>
            <person name="Hoskins R.A."/>
            <person name="Laverty T."/>
            <person name="Muzny D.M."/>
            <person name="Nelson C.R."/>
            <person name="Pacleb J.M."/>
            <person name="Park S."/>
            <person name="Pfeiffer B.D."/>
            <person name="Richards S."/>
            <person name="Sodergren E.J."/>
            <person name="Svirskas R."/>
            <person name="Tabor P.E."/>
            <person name="Wan K."/>
            <person name="Stapleton M."/>
            <person name="Sutton G.G."/>
            <person name="Venter C."/>
            <person name="Weinstock G."/>
            <person name="Scherer S.E."/>
            <person name="Myers E.W."/>
            <person name="Gibbs R.A."/>
            <person name="Rubin G.M."/>
        </authorList>
    </citation>
    <scope>NUCLEOTIDE SEQUENCE [LARGE SCALE GENOMIC DNA]</scope>
    <source>
        <strain evidence="5">Berkeley</strain>
    </source>
</reference>
<proteinExistence type="evidence at transcript level"/>
<name>Q9W187_DROME</name>
<dbReference type="FlyBase" id="FBgn0034998">
    <property type="gene designation" value="CG13577"/>
</dbReference>
<accession>Q9W187</accession>
<dbReference type="EMBL" id="AE013599">
    <property type="protein sequence ID" value="AAF47190.2"/>
    <property type="molecule type" value="Genomic_DNA"/>
</dbReference>
<reference evidence="2" key="14">
    <citation type="submission" date="2020-04" db="EMBL/GenBank/DDBJ databases">
        <authorList>
            <consortium name="FlyBase"/>
        </authorList>
    </citation>
    <scope>NUCLEOTIDE SEQUENCE</scope>
</reference>
<dbReference type="AGR" id="FB:FBgn0034998"/>
<dbReference type="DNASU" id="37885"/>
<reference evidence="2" key="11">
    <citation type="journal article" date="2015" name="G3 (Bethesda)">
        <title>Gene Model Annotations for Drosophila melanogaster: Impact of High-Throughput Data.</title>
        <authorList>
            <consortium name="FlyBase Consortium"/>
            <person name="Matthews B.B."/>
            <person name="Dos Santos G."/>
            <person name="Crosby M.A."/>
            <person name="Emmert D.B."/>
            <person name="St Pierre S.E."/>
            <person name="Gramates L.S."/>
            <person name="Zhou P."/>
            <person name="Schroeder A.J."/>
            <person name="Falls K."/>
            <person name="Strelets V."/>
            <person name="Russo S.M."/>
            <person name="Gelbart W.M."/>
            <person name="null"/>
        </authorList>
    </citation>
    <scope>NUCLEOTIDE SEQUENCE</scope>
</reference>
<evidence type="ECO:0000256" key="1">
    <source>
        <dbReference type="SAM" id="MobiDB-lite"/>
    </source>
</evidence>
<dbReference type="GlyGen" id="Q9W187">
    <property type="glycosylation" value="1 site"/>
</dbReference>
<evidence type="ECO:0000313" key="3">
    <source>
        <dbReference type="EMBL" id="ACJ13192.1"/>
    </source>
</evidence>
<reference evidence="3" key="10">
    <citation type="submission" date="2008-11" db="EMBL/GenBank/DDBJ databases">
        <authorList>
            <person name="Carlson J."/>
            <person name="Booth B."/>
            <person name="Frise E."/>
            <person name="Park S."/>
            <person name="Wan K."/>
            <person name="Yu C."/>
            <person name="Celniker S."/>
        </authorList>
    </citation>
    <scope>NUCLEOTIDE SEQUENCE</scope>
</reference>
<reference evidence="2 5" key="1">
    <citation type="journal article" date="2000" name="Science">
        <title>The genome sequence of Drosophila melanogaster.</title>
        <authorList>
            <person name="Adams M.D."/>
            <person name="Celniker S.E."/>
            <person name="Holt R.A."/>
            <person name="Evans C.A."/>
            <person name="Gocayne J.D."/>
            <person name="Amanatides P.G."/>
            <person name="Scherer S.E."/>
            <person name="Li P.W."/>
            <person name="Hoskins R.A."/>
            <person name="Galle R.F."/>
            <person name="George R.A."/>
            <person name="Lewis S.E."/>
            <person name="Richards S."/>
            <person name="Ashburner M."/>
            <person name="Henderson S.N."/>
            <person name="Sutton G.G."/>
            <person name="Wortman J.R."/>
            <person name="Yandell M.D."/>
            <person name="Zhang Q."/>
            <person name="Chen L.X."/>
            <person name="Brandon R.C."/>
            <person name="Rogers Y.H."/>
            <person name="Blazej R.G."/>
            <person name="Champe M."/>
            <person name="Pfeiffer B.D."/>
            <person name="Wan K.H."/>
            <person name="Doyle C."/>
            <person name="Baxter E.G."/>
            <person name="Helt G."/>
            <person name="Nelson C.R."/>
            <person name="Gabor G.L."/>
            <person name="Abril J.F."/>
            <person name="Agbayani A."/>
            <person name="An H.J."/>
            <person name="Andrews-Pfannkoch C."/>
            <person name="Baldwin D."/>
            <person name="Ballew R.M."/>
            <person name="Basu A."/>
            <person name="Baxendale J."/>
            <person name="Bayraktaroglu L."/>
            <person name="Beasley E.M."/>
            <person name="Beeson K.Y."/>
            <person name="Benos P.V."/>
            <person name="Berman B.P."/>
            <person name="Bhandari D."/>
            <person name="Bolshakov S."/>
            <person name="Borkova D."/>
            <person name="Botchan M.R."/>
            <person name="Bouck J."/>
            <person name="Brokstein P."/>
            <person name="Brottier P."/>
            <person name="Burtis K.C."/>
            <person name="Busam D.A."/>
            <person name="Butler H."/>
            <person name="Cadieu E."/>
            <person name="Center A."/>
            <person name="Chandra I."/>
            <person name="Cherry J.M."/>
            <person name="Cawley S."/>
            <person name="Dahlke C."/>
            <person name="Davenport L.B."/>
            <person name="Davies P."/>
            <person name="de Pablos B."/>
            <person name="Delcher A."/>
            <person name="Deng Z."/>
            <person name="Mays A.D."/>
            <person name="Dew I."/>
            <person name="Dietz S.M."/>
            <person name="Dodson K."/>
            <person name="Doup L.E."/>
            <person name="Downes M."/>
            <person name="Dugan-Rocha S."/>
            <person name="Dunkov B.C."/>
            <person name="Dunn P."/>
            <person name="Durbin K.J."/>
            <person name="Evangelista C.C."/>
            <person name="Ferraz C."/>
            <person name="Ferriera S."/>
            <person name="Fleischmann W."/>
            <person name="Fosler C."/>
            <person name="Gabrielian A.E."/>
            <person name="Garg N.S."/>
            <person name="Gelbart W.M."/>
            <person name="Glasser K."/>
            <person name="Glodek A."/>
            <person name="Gong F."/>
            <person name="Gorrell J.H."/>
            <person name="Gu Z."/>
            <person name="Guan P."/>
            <person name="Harris M."/>
            <person name="Harris N.L."/>
            <person name="Harvey D."/>
            <person name="Heiman T.J."/>
            <person name="Hernandez J.R."/>
            <person name="Houck J."/>
            <person name="Hostin D."/>
            <person name="Houston K.A."/>
            <person name="Howland T.J."/>
            <person name="Wei M.H."/>
            <person name="Ibegwam C."/>
            <person name="Jalali M."/>
            <person name="Kalush F."/>
            <person name="Karpen G.H."/>
            <person name="Ke Z."/>
            <person name="Kennison J.A."/>
            <person name="Ketchum K.A."/>
            <person name="Kimmel B.E."/>
            <person name="Kodira C.D."/>
            <person name="Kraft C."/>
            <person name="Kravitz S."/>
            <person name="Kulp D."/>
            <person name="Lai Z."/>
            <person name="Lasko P."/>
            <person name="Lei Y."/>
            <person name="Levitsky A.A."/>
            <person name="Li J."/>
            <person name="Li Z."/>
            <person name="Liang Y."/>
            <person name="Lin X."/>
            <person name="Liu X."/>
            <person name="Mattei B."/>
            <person name="McIntosh T.C."/>
            <person name="McLeod M.P."/>
            <person name="McPherson D."/>
            <person name="Merkulov G."/>
            <person name="Milshina N.V."/>
            <person name="Mobarry C."/>
            <person name="Morris J."/>
            <person name="Moshrefi A."/>
            <person name="Mount S.M."/>
            <person name="Moy M."/>
            <person name="Murphy B."/>
            <person name="Murphy L."/>
            <person name="Muzny D.M."/>
            <person name="Nelson D.L."/>
            <person name="Nelson D.R."/>
            <person name="Nelson K.A."/>
            <person name="Nixon K."/>
            <person name="Nusskern D.R."/>
            <person name="Pacleb J.M."/>
            <person name="Palazzolo M."/>
            <person name="Pittman G.S."/>
            <person name="Pan S."/>
            <person name="Pollard J."/>
            <person name="Puri V."/>
            <person name="Reese M.G."/>
            <person name="Reinert K."/>
            <person name="Remington K."/>
            <person name="Saunders R.D."/>
            <person name="Scheeler F."/>
            <person name="Shen H."/>
            <person name="Shue B.C."/>
            <person name="Siden-Kiamos I."/>
            <person name="Simpson M."/>
            <person name="Skupski M.P."/>
            <person name="Smith T."/>
            <person name="Spier E."/>
            <person name="Spradling A.C."/>
            <person name="Stapleton M."/>
            <person name="Strong R."/>
            <person name="Sun E."/>
            <person name="Svirskas R."/>
            <person name="Tector C."/>
            <person name="Turner R."/>
            <person name="Venter E."/>
            <person name="Wang A.H."/>
            <person name="Wang X."/>
            <person name="Wang Z.Y."/>
            <person name="Wassarman D.A."/>
            <person name="Weinstock G.M."/>
            <person name="Weissenbach J."/>
            <person name="Williams S.M."/>
            <person name="WoodageT"/>
            <person name="Worley K.C."/>
            <person name="Wu D."/>
            <person name="Yang S."/>
            <person name="Yao Q.A."/>
            <person name="Ye J."/>
            <person name="Yeh R.F."/>
            <person name="Zaveri J.S."/>
            <person name="Zhan M."/>
            <person name="Zhang G."/>
            <person name="Zhao Q."/>
            <person name="Zheng L."/>
            <person name="Zheng X.H."/>
            <person name="Zhong F.N."/>
            <person name="Zhong W."/>
            <person name="Zhou X."/>
            <person name="Zhu S."/>
            <person name="Zhu X."/>
            <person name="Smith H.O."/>
            <person name="Gibbs R.A."/>
            <person name="Myers E.W."/>
            <person name="Rubin G.M."/>
            <person name="Venter J.C."/>
        </authorList>
    </citation>
    <scope>NUCLEOTIDE SEQUENCE [LARGE SCALE GENOMIC DNA]</scope>
    <source>
        <strain evidence="5">Berkeley</strain>
    </source>
</reference>
<reference evidence="2 5" key="4">
    <citation type="journal article" date="2002" name="Genome Biol.">
        <title>The transposable elements of the Drosophila melanogaster euchromatin: a genomics perspective.</title>
        <authorList>
            <person name="Kaminker J.S."/>
            <person name="Bergman C.M."/>
            <person name="Kronmiller B."/>
            <person name="Carlson J."/>
            <person name="Svirskas R."/>
            <person name="Patel S."/>
            <person name="Frise E."/>
            <person name="Wheeler D.A."/>
            <person name="Lewis S.E."/>
            <person name="Rubin G.M."/>
            <person name="Ashburner M."/>
            <person name="Celniker S.E."/>
        </authorList>
    </citation>
    <scope>NUCLEOTIDE SEQUENCE [LARGE SCALE GENOMIC DNA]</scope>
    <source>
        <strain evidence="5">Berkeley</strain>
    </source>
</reference>
<evidence type="ECO:0000313" key="4">
    <source>
        <dbReference type="FlyBase" id="FBgn0034998"/>
    </source>
</evidence>
<dbReference type="HOGENOM" id="CLU_571448_0_0_1"/>
<dbReference type="Proteomes" id="UP000000803">
    <property type="component" value="Chromosome 2R"/>
</dbReference>
<dbReference type="GeneID" id="37885"/>
<protein>
    <submittedName>
        <fullName evidence="3">FI06410p</fullName>
    </submittedName>
</protein>
<dbReference type="Bgee" id="FBgn0034998">
    <property type="expression patterns" value="Expressed in spermatogonium in testis and 20 other cell types or tissues"/>
</dbReference>
<dbReference type="OrthoDB" id="7872572at2759"/>
<dbReference type="BioGRID-ORCS" id="37885">
    <property type="hits" value="0 hits in 1 CRISPR screen"/>
</dbReference>
<reference evidence="2 5" key="8">
    <citation type="journal article" date="2007" name="Science">
        <title>The Release 5.1 annotation of Drosophila melanogaster heterochromatin.</title>
        <authorList>
            <person name="Smith C.D."/>
            <person name="Shu S."/>
            <person name="Mungall C.J."/>
            <person name="Karpen G.H."/>
        </authorList>
    </citation>
    <scope>NUCLEOTIDE SEQUENCE [LARGE SCALE GENOMIC DNA]</scope>
    <source>
        <strain evidence="5">Berkeley</strain>
    </source>
</reference>
<dbReference type="UCSC" id="CG13577-RB">
    <property type="organism name" value="d. melanogaster"/>
</dbReference>
<reference evidence="2 5" key="5">
    <citation type="journal article" date="2002" name="Genome Biol.">
        <title>Heterochromatic sequences in a Drosophila whole-genome shotgun assembly.</title>
        <authorList>
            <person name="Hoskins R.A."/>
            <person name="Smith C.D."/>
            <person name="Carlson J.W."/>
            <person name="Carvalho A.B."/>
            <person name="Halpern A."/>
            <person name="Kaminker J.S."/>
            <person name="Kennedy C."/>
            <person name="Mungall C.J."/>
            <person name="Sullivan B.A."/>
            <person name="Sutton G.G."/>
            <person name="Yasuhara J.C."/>
            <person name="Wakimoto B.T."/>
            <person name="Myers E.W."/>
            <person name="Celniker S.E."/>
            <person name="Rubin G.M."/>
            <person name="Karpen G.H."/>
        </authorList>
    </citation>
    <scope>NUCLEOTIDE SEQUENCE [LARGE SCALE GENOMIC DNA]</scope>
    <source>
        <strain evidence="5">Berkeley</strain>
    </source>
</reference>
<dbReference type="STRING" id="7227.FBpp0289595"/>
<dbReference type="AlphaFoldDB" id="Q9W187"/>
<dbReference type="ExpressionAtlas" id="Q9W187">
    <property type="expression patterns" value="baseline and differential"/>
</dbReference>
<reference evidence="2 5" key="3">
    <citation type="journal article" date="2002" name="Genome Biol.">
        <title>Annotation of the Drosophila melanogaster euchromatic genome: a systematic review.</title>
        <authorList>
            <person name="Misra S."/>
            <person name="Crosby M.A."/>
            <person name="Mungall C.J."/>
            <person name="Matthews B.B."/>
            <person name="Campbell K.S."/>
            <person name="Hradecky P."/>
            <person name="Huang Y."/>
            <person name="Kaminker J.S."/>
            <person name="Millburn G.H."/>
            <person name="Prochnik S.E."/>
            <person name="Smith C.D."/>
            <person name="Tupy J.L."/>
            <person name="Whitfied E.J."/>
            <person name="Bayraktaroglu L."/>
            <person name="Berman B.P."/>
            <person name="Bettencourt B.R."/>
            <person name="Celniker S.E."/>
            <person name="de Grey A.D."/>
            <person name="Drysdale R.A."/>
            <person name="Harris N.L."/>
            <person name="Richter J."/>
            <person name="Russo S."/>
            <person name="Schroeder A.J."/>
            <person name="Shu S.Q."/>
            <person name="Stapleton M."/>
            <person name="Yamada C."/>
            <person name="Ashburner M."/>
            <person name="Gelbart W.M."/>
            <person name="Rubin G.M."/>
            <person name="Lewis S.E."/>
        </authorList>
    </citation>
    <scope>GENOME REANNOTATION</scope>
    <source>
        <strain evidence="5">Berkeley</strain>
    </source>
</reference>
<keyword evidence="5" id="KW-1185">Reference proteome</keyword>
<organism evidence="2 5">
    <name type="scientific">Drosophila melanogaster</name>
    <name type="common">Fruit fly</name>
    <dbReference type="NCBI Taxonomy" id="7227"/>
    <lineage>
        <taxon>Eukaryota</taxon>
        <taxon>Metazoa</taxon>
        <taxon>Ecdysozoa</taxon>
        <taxon>Arthropoda</taxon>
        <taxon>Hexapoda</taxon>
        <taxon>Insecta</taxon>
        <taxon>Pterygota</taxon>
        <taxon>Neoptera</taxon>
        <taxon>Endopterygota</taxon>
        <taxon>Diptera</taxon>
        <taxon>Brachycera</taxon>
        <taxon>Muscomorpha</taxon>
        <taxon>Ephydroidea</taxon>
        <taxon>Drosophilidae</taxon>
        <taxon>Drosophila</taxon>
        <taxon>Sophophora</taxon>
    </lineage>
</organism>
<reference evidence="2" key="12">
    <citation type="journal article" date="2015" name="G3 (Bethesda)">
        <title>Gene Model Annotations for Drosophila melanogaster: The Rule-Benders.</title>
        <authorList>
            <consortium name="FlyBase Consortium"/>
            <person name="Crosby M.A."/>
            <person name="Gramates L.S."/>
            <person name="Dos Santos G."/>
            <person name="Matthews B.B."/>
            <person name="St Pierre S.E."/>
            <person name="Zhou P."/>
            <person name="Schroeder A.J."/>
            <person name="Falls K."/>
            <person name="Emmert D.B."/>
            <person name="Russo S.M."/>
            <person name="Gelbart W.M."/>
            <person name="null"/>
        </authorList>
    </citation>
    <scope>NUCLEOTIDE SEQUENCE</scope>
</reference>
<reference evidence="2" key="13">
    <citation type="journal article" date="2015" name="Genome Res.">
        <title>The Release 6 reference sequence of the Drosophila melanogaster genome.</title>
        <authorList>
            <person name="Hoskins R.A."/>
            <person name="Carlson J.W."/>
            <person name="Wan K.H."/>
            <person name="Park S."/>
            <person name="Mendez I."/>
            <person name="Galle S.E."/>
            <person name="Booth B.W."/>
            <person name="Pfeiffer B.D."/>
            <person name="George R.A."/>
            <person name="Svirskas R."/>
            <person name="Krzywinski M."/>
            <person name="Schein J."/>
            <person name="Accardo M.C."/>
            <person name="Damia E."/>
            <person name="Messina G."/>
            <person name="Mendez-Lago M."/>
            <person name="de Pablos B."/>
            <person name="Demakova O.V."/>
            <person name="Andreyeva E.N."/>
            <person name="Boldyreva L.V."/>
            <person name="Marra M."/>
            <person name="Carvalho A.B."/>
            <person name="Dimitri P."/>
            <person name="Villasante A."/>
            <person name="Zhimulev I.F."/>
            <person name="Rubin G.M."/>
            <person name="Karpen G.H."/>
            <person name="Celniker S.E."/>
        </authorList>
    </citation>
    <scope>NUCLEOTIDE SEQUENCE</scope>
</reference>
<dbReference type="VEuPathDB" id="VectorBase:FBgn0034998"/>
<reference evidence="2 5" key="6">
    <citation type="journal article" date="2005" name="PLoS Comput. Biol.">
        <title>Combined evidence annotation of transposable elements in genome sequences.</title>
        <authorList>
            <person name="Quesneville H."/>
            <person name="Bergman C.M."/>
            <person name="Andrieu O."/>
            <person name="Autard D."/>
            <person name="Nouaud D."/>
            <person name="Ashburner M."/>
            <person name="Anxolabehere D."/>
        </authorList>
    </citation>
    <scope>NUCLEOTIDE SEQUENCE [LARGE SCALE GENOMIC DNA]</scope>
    <source>
        <strain evidence="5">Berkeley</strain>
    </source>
</reference>
<accession>B6IDP5</accession>
<sequence length="437" mass="48666">MSKRCWNRNQRSVSLPRSEFVEINPMMPGRSTAAEGARGRASSGPRMTVETLFHTSHSAKKERPQQGAKPMENRVLKESSTSKNSREMPSLLLSTKGRPDGTWNNMRAKENKQHRKEGSRHLAATSTMPKMDELGPDWRKPWPIGGFSRNNRSSPQMFSTVPSKSSVNISRDNNNYPDLKIEDTGKKSHTVTGKAPNTRAEDQRSGMVAHLSGLNSKTKHTRLMSTSKRCKAGSEDSVYHQTLNDVISQWDCQPSTSKSNPCQIPKIPNLPSGWTASPSKDADFPFMADLENRMGVESLMPELLTPSRTSQPLTKNSPPWDLYALMGNDDKFPLSICTDERSKNDPLWGSTCINWEESSGRNLDLNHVCERALGKFPGPSATPGNVEDWQAIETICMRLRGFDMPGDLGVLMEPPSLDDVLEVIGDLEAENKKDLKN</sequence>
<feature type="compositionally biased region" description="Basic and acidic residues" evidence="1">
    <location>
        <begin position="130"/>
        <end position="140"/>
    </location>
</feature>
<feature type="compositionally biased region" description="Low complexity" evidence="1">
    <location>
        <begin position="29"/>
        <end position="46"/>
    </location>
</feature>
<reference evidence="2" key="7">
    <citation type="submission" date="2006-08" db="EMBL/GenBank/DDBJ databases">
        <authorList>
            <person name="Celniker S."/>
            <person name="Carlson J."/>
            <person name="Wan K."/>
            <person name="Frise E."/>
            <person name="Hoskins R."/>
            <person name="Park S."/>
            <person name="Svirskas R."/>
            <person name="Rubin G."/>
        </authorList>
    </citation>
    <scope>NUCLEOTIDE SEQUENCE</scope>
</reference>
<reference evidence="2 5" key="9">
    <citation type="journal article" date="2007" name="Science">
        <title>Sequence finishing and mapping of Drosophila melanogaster heterochromatin.</title>
        <authorList>
            <person name="Hoskins R.A."/>
            <person name="Carlson J.W."/>
            <person name="Kennedy C."/>
            <person name="Acevedo D."/>
            <person name="Evans-Holm M."/>
            <person name="Frise E."/>
            <person name="Wan K.H."/>
            <person name="Park S."/>
            <person name="Mendez-Lago M."/>
            <person name="Rossi F."/>
            <person name="Villasante A."/>
            <person name="Dimitri P."/>
            <person name="Karpen G.H."/>
            <person name="Celniker S.E."/>
        </authorList>
    </citation>
    <scope>NUCLEOTIDE SEQUENCE [LARGE SCALE GENOMIC DNA]</scope>
    <source>
        <strain evidence="5">Berkeley</strain>
    </source>
</reference>
<dbReference type="EMBL" id="BT050485">
    <property type="protein sequence ID" value="ACJ13192.1"/>
    <property type="molecule type" value="mRNA"/>
</dbReference>
<reference evidence="2" key="15">
    <citation type="submission" date="2020-05" db="EMBL/GenBank/DDBJ databases">
        <title>Drosophila melanogaster release 4 sequence.</title>
        <authorList>
            <consortium name="Berkeley Drosophila Genome Project"/>
            <person name="Celniker S."/>
            <person name="Carlson J."/>
            <person name="Wan K."/>
            <person name="Pfeiffer B."/>
            <person name="Frise E."/>
            <person name="George R."/>
            <person name="Hoskins R."/>
            <person name="Stapleton M."/>
            <person name="Pacleb J."/>
            <person name="Park S."/>
            <person name="Svirskas R."/>
            <person name="Smith E."/>
            <person name="Yu C."/>
            <person name="Rubin G."/>
        </authorList>
    </citation>
    <scope>NUCLEOTIDE SEQUENCE</scope>
</reference>
<dbReference type="PaxDb" id="7227-FBpp0289595"/>
<dbReference type="OMA" id="WNRNQRS"/>